<evidence type="ECO:0008006" key="3">
    <source>
        <dbReference type="Google" id="ProtNLM"/>
    </source>
</evidence>
<reference evidence="1 2" key="1">
    <citation type="submission" date="2022-10" db="EMBL/GenBank/DDBJ databases">
        <title>Alteromonas sp. chi3 Genome sequencing.</title>
        <authorList>
            <person name="Park S."/>
        </authorList>
    </citation>
    <scope>NUCLEOTIDE SEQUENCE [LARGE SCALE GENOMIC DNA]</scope>
    <source>
        <strain evidence="2">chi3</strain>
    </source>
</reference>
<comment type="caution">
    <text evidence="1">The sequence shown here is derived from an EMBL/GenBank/DDBJ whole genome shotgun (WGS) entry which is preliminary data.</text>
</comment>
<protein>
    <recommendedName>
        <fullName evidence="3">DUF2383 domain-containing protein</fullName>
    </recommendedName>
</protein>
<dbReference type="EMBL" id="JAQQXP010000001">
    <property type="protein sequence ID" value="MDC8829931.1"/>
    <property type="molecule type" value="Genomic_DNA"/>
</dbReference>
<evidence type="ECO:0000313" key="1">
    <source>
        <dbReference type="EMBL" id="MDC8829931.1"/>
    </source>
</evidence>
<gene>
    <name evidence="1" type="ORF">OIK42_04045</name>
</gene>
<dbReference type="RefSeq" id="WP_273638504.1">
    <property type="nucleotide sequence ID" value="NZ_JAQQXP010000001.1"/>
</dbReference>
<keyword evidence="2" id="KW-1185">Reference proteome</keyword>
<accession>A0ABT5L0A4</accession>
<sequence length="143" mass="16389">MNAVDPRMIALENQFKQLHVQLFDTFSHAQSAVMTAVQTGQDITSDNEDYQQLKRDFQVTTTVYQGMGSLPQHIGATKTLMQREDVSCLHMTQVWAAAVSSLCCDRMLAMVPEDLRDEPTITDELKQKHAEHTRMWQERLYNA</sequence>
<name>A0ABT5L0A4_9ALTE</name>
<dbReference type="Proteomes" id="UP001218788">
    <property type="component" value="Unassembled WGS sequence"/>
</dbReference>
<organism evidence="1 2">
    <name type="scientific">Alteromonas gilva</name>
    <dbReference type="NCBI Taxonomy" id="2987522"/>
    <lineage>
        <taxon>Bacteria</taxon>
        <taxon>Pseudomonadati</taxon>
        <taxon>Pseudomonadota</taxon>
        <taxon>Gammaproteobacteria</taxon>
        <taxon>Alteromonadales</taxon>
        <taxon>Alteromonadaceae</taxon>
        <taxon>Alteromonas/Salinimonas group</taxon>
        <taxon>Alteromonas</taxon>
    </lineage>
</organism>
<proteinExistence type="predicted"/>
<evidence type="ECO:0000313" key="2">
    <source>
        <dbReference type="Proteomes" id="UP001218788"/>
    </source>
</evidence>